<feature type="transmembrane region" description="Helical" evidence="6">
    <location>
        <begin position="63"/>
        <end position="86"/>
    </location>
</feature>
<dbReference type="Pfam" id="PF01226">
    <property type="entry name" value="Form_Nir_trans"/>
    <property type="match status" value="1"/>
</dbReference>
<evidence type="ECO:0000256" key="3">
    <source>
        <dbReference type="ARBA" id="ARBA00022989"/>
    </source>
</evidence>
<keyword evidence="8" id="KW-1185">Reference proteome</keyword>
<evidence type="ECO:0000256" key="2">
    <source>
        <dbReference type="ARBA" id="ARBA00022692"/>
    </source>
</evidence>
<dbReference type="Proteomes" id="UP000005778">
    <property type="component" value="Chromosome"/>
</dbReference>
<evidence type="ECO:0000313" key="7">
    <source>
        <dbReference type="EMBL" id="EIM64741.1"/>
    </source>
</evidence>
<dbReference type="Gene3D" id="1.20.1080.10">
    <property type="entry name" value="Glycerol uptake facilitator protein"/>
    <property type="match status" value="1"/>
</dbReference>
<comment type="subcellular location">
    <subcellularLocation>
        <location evidence="1">Membrane</location>
        <topology evidence="1">Multi-pass membrane protein</topology>
    </subcellularLocation>
</comment>
<feature type="transmembrane region" description="Helical" evidence="6">
    <location>
        <begin position="162"/>
        <end position="181"/>
    </location>
</feature>
<name>I5B5H8_9BACT</name>
<keyword evidence="4 6" id="KW-0472">Membrane</keyword>
<dbReference type="RefSeq" id="WP_004074367.1">
    <property type="nucleotide sequence ID" value="NZ_CM001488.1"/>
</dbReference>
<organism evidence="7 8">
    <name type="scientific">Desulfobacter postgatei 2ac9</name>
    <dbReference type="NCBI Taxonomy" id="879212"/>
    <lineage>
        <taxon>Bacteria</taxon>
        <taxon>Pseudomonadati</taxon>
        <taxon>Thermodesulfobacteriota</taxon>
        <taxon>Desulfobacteria</taxon>
        <taxon>Desulfobacterales</taxon>
        <taxon>Desulfobacteraceae</taxon>
        <taxon>Desulfobacter</taxon>
    </lineage>
</organism>
<accession>I5B5H8</accession>
<evidence type="ECO:0000256" key="1">
    <source>
        <dbReference type="ARBA" id="ARBA00004141"/>
    </source>
</evidence>
<evidence type="ECO:0000313" key="8">
    <source>
        <dbReference type="Proteomes" id="UP000005778"/>
    </source>
</evidence>
<dbReference type="STRING" id="879212.DespoDRAFT_02924"/>
<feature type="transmembrane region" description="Helical" evidence="6">
    <location>
        <begin position="193"/>
        <end position="215"/>
    </location>
</feature>
<evidence type="ECO:0000256" key="6">
    <source>
        <dbReference type="SAM" id="Phobius"/>
    </source>
</evidence>
<dbReference type="OrthoDB" id="9786493at2"/>
<evidence type="ECO:0000256" key="5">
    <source>
        <dbReference type="ARBA" id="ARBA00049660"/>
    </source>
</evidence>
<dbReference type="GO" id="GO:0005886">
    <property type="term" value="C:plasma membrane"/>
    <property type="evidence" value="ECO:0007669"/>
    <property type="project" value="TreeGrafter"/>
</dbReference>
<dbReference type="PANTHER" id="PTHR30520">
    <property type="entry name" value="FORMATE TRANSPORTER-RELATED"/>
    <property type="match status" value="1"/>
</dbReference>
<feature type="transmembrane region" description="Helical" evidence="6">
    <location>
        <begin position="29"/>
        <end position="57"/>
    </location>
</feature>
<evidence type="ECO:0000256" key="4">
    <source>
        <dbReference type="ARBA" id="ARBA00023136"/>
    </source>
</evidence>
<feature type="transmembrane region" description="Helical" evidence="6">
    <location>
        <begin position="251"/>
        <end position="273"/>
    </location>
</feature>
<sequence>MKNFLAPEELAPTLVSWGANKANKLILHLLLLGFLAGAYIGFAAHLATVVGTGAFGWIGLKKFFMGAVFSVGLMLVIIPGSELWTGNTMMTMALLDKKITLIQMVRNWFWVYLGNLLGSVFLAWMIVSQTGLMDGVFGATALQIATAKVTTEIAGSNHNLAYFFRAVGCNWLVCLAVLLAISAQEISGKILGIFFPIMAFVTAGFEHAIANMYFIPAGIFAKQLPLAVRGSAIDATLLTRLNWSSMWHSNLIAVTLGNFIGGGIFVGVVYWLVYLRKENSR</sequence>
<dbReference type="HOGENOM" id="CLU_036896_3_0_7"/>
<gene>
    <name evidence="7" type="ORF">DespoDRAFT_02924</name>
</gene>
<keyword evidence="2 6" id="KW-0812">Transmembrane</keyword>
<dbReference type="GO" id="GO:0015499">
    <property type="term" value="F:formate transmembrane transporter activity"/>
    <property type="evidence" value="ECO:0007669"/>
    <property type="project" value="TreeGrafter"/>
</dbReference>
<dbReference type="eggNOG" id="COG2116">
    <property type="taxonomic scope" value="Bacteria"/>
</dbReference>
<dbReference type="PROSITE" id="PS01006">
    <property type="entry name" value="FORMATE_NITRITE_TP_2"/>
    <property type="match status" value="1"/>
</dbReference>
<comment type="similarity">
    <text evidence="5">Belongs to the FNT transporter (TC 1.A.16) family.</text>
</comment>
<dbReference type="EMBL" id="CM001488">
    <property type="protein sequence ID" value="EIM64741.1"/>
    <property type="molecule type" value="Genomic_DNA"/>
</dbReference>
<proteinExistence type="inferred from homology"/>
<reference evidence="7 8" key="2">
    <citation type="submission" date="2012-02" db="EMBL/GenBank/DDBJ databases">
        <title>Improved High-Quality Draft sequence of Desulfobacter postgatei 2ac9.</title>
        <authorList>
            <consortium name="US DOE Joint Genome Institute"/>
            <person name="Lucas S."/>
            <person name="Han J."/>
            <person name="Lapidus A."/>
            <person name="Cheng J.-F."/>
            <person name="Goodwin L."/>
            <person name="Pitluck S."/>
            <person name="Peters L."/>
            <person name="Ovchinnikova G."/>
            <person name="Held B."/>
            <person name="Detter J.C."/>
            <person name="Han C."/>
            <person name="Tapia R."/>
            <person name="Land M."/>
            <person name="Hauser L."/>
            <person name="Kyrpides N."/>
            <person name="Ivanova N."/>
            <person name="Pagani I."/>
            <person name="Orellana R."/>
            <person name="Lovley D."/>
            <person name="Woyke T."/>
        </authorList>
    </citation>
    <scope>NUCLEOTIDE SEQUENCE [LARGE SCALE GENOMIC DNA]</scope>
    <source>
        <strain evidence="7 8">2ac9</strain>
    </source>
</reference>
<dbReference type="InterPro" id="IPR000292">
    <property type="entry name" value="For/NO2_transpt"/>
</dbReference>
<dbReference type="InterPro" id="IPR024002">
    <property type="entry name" value="For/NO2_transpt_CS"/>
</dbReference>
<dbReference type="AlphaFoldDB" id="I5B5H8"/>
<reference evidence="7 8" key="1">
    <citation type="submission" date="2011-09" db="EMBL/GenBank/DDBJ databases">
        <authorList>
            <consortium name="US DOE Joint Genome Institute (JGI-PGF)"/>
            <person name="Lucas S."/>
            <person name="Han J."/>
            <person name="Lapidus A."/>
            <person name="Cheng J.-F."/>
            <person name="Goodwin L."/>
            <person name="Pitluck S."/>
            <person name="Peters L."/>
            <person name="Land M.L."/>
            <person name="Hauser L."/>
            <person name="Orellana R."/>
            <person name="Lovley D."/>
            <person name="Woyke T.J."/>
        </authorList>
    </citation>
    <scope>NUCLEOTIDE SEQUENCE [LARGE SCALE GENOMIC DNA]</scope>
    <source>
        <strain evidence="7 8">2ac9</strain>
    </source>
</reference>
<protein>
    <submittedName>
        <fullName evidence="7">Formate/nitrite transporter family protein</fullName>
    </submittedName>
</protein>
<dbReference type="InterPro" id="IPR023271">
    <property type="entry name" value="Aquaporin-like"/>
</dbReference>
<feature type="transmembrane region" description="Helical" evidence="6">
    <location>
        <begin position="107"/>
        <end position="127"/>
    </location>
</feature>
<keyword evidence="3 6" id="KW-1133">Transmembrane helix</keyword>
<dbReference type="PANTHER" id="PTHR30520:SF6">
    <property type="entry name" value="FORMATE_NITRATE FAMILY TRANSPORTER (EUROFUNG)"/>
    <property type="match status" value="1"/>
</dbReference>